<dbReference type="Proteomes" id="UP000002058">
    <property type="component" value="Unassembled WGS sequence"/>
</dbReference>
<organism evidence="2 3">
    <name type="scientific">Uncinocarpus reesii (strain UAMH 1704)</name>
    <dbReference type="NCBI Taxonomy" id="336963"/>
    <lineage>
        <taxon>Eukaryota</taxon>
        <taxon>Fungi</taxon>
        <taxon>Dikarya</taxon>
        <taxon>Ascomycota</taxon>
        <taxon>Pezizomycotina</taxon>
        <taxon>Eurotiomycetes</taxon>
        <taxon>Eurotiomycetidae</taxon>
        <taxon>Onygenales</taxon>
        <taxon>Onygenaceae</taxon>
        <taxon>Uncinocarpus</taxon>
    </lineage>
</organism>
<dbReference type="GO" id="GO:0008168">
    <property type="term" value="F:methyltransferase activity"/>
    <property type="evidence" value="ECO:0007669"/>
    <property type="project" value="TreeGrafter"/>
</dbReference>
<proteinExistence type="predicted"/>
<dbReference type="VEuPathDB" id="FungiDB:UREG_05069"/>
<dbReference type="PANTHER" id="PTHR43591">
    <property type="entry name" value="METHYLTRANSFERASE"/>
    <property type="match status" value="1"/>
</dbReference>
<dbReference type="CDD" id="cd02440">
    <property type="entry name" value="AdoMet_MTases"/>
    <property type="match status" value="1"/>
</dbReference>
<dbReference type="RefSeq" id="XP_002584380.1">
    <property type="nucleotide sequence ID" value="XM_002584334.1"/>
</dbReference>
<dbReference type="GeneID" id="8443379"/>
<dbReference type="STRING" id="336963.C4JRI0"/>
<dbReference type="InParanoid" id="C4JRI0"/>
<feature type="domain" description="Methyltransferase" evidence="1">
    <location>
        <begin position="40"/>
        <end position="159"/>
    </location>
</feature>
<dbReference type="InterPro" id="IPR029063">
    <property type="entry name" value="SAM-dependent_MTases_sf"/>
</dbReference>
<dbReference type="SUPFAM" id="SSF53335">
    <property type="entry name" value="S-adenosyl-L-methionine-dependent methyltransferases"/>
    <property type="match status" value="1"/>
</dbReference>
<dbReference type="eggNOG" id="KOG1269">
    <property type="taxonomic scope" value="Eukaryota"/>
</dbReference>
<gene>
    <name evidence="2" type="ORF">UREG_05069</name>
</gene>
<dbReference type="InterPro" id="IPR025714">
    <property type="entry name" value="Methyltranfer_dom"/>
</dbReference>
<keyword evidence="3" id="KW-1185">Reference proteome</keyword>
<dbReference type="OMA" id="MIHVWAR"/>
<dbReference type="KEGG" id="ure:UREG_05069"/>
<accession>C4JRI0</accession>
<dbReference type="PANTHER" id="PTHR43591:SF24">
    <property type="entry name" value="2-METHOXY-6-POLYPRENYL-1,4-BENZOQUINOL METHYLASE, MITOCHONDRIAL"/>
    <property type="match status" value="1"/>
</dbReference>
<dbReference type="Gene3D" id="3.40.50.150">
    <property type="entry name" value="Vaccinia Virus protein VP39"/>
    <property type="match status" value="1"/>
</dbReference>
<dbReference type="HOGENOM" id="CLU_057148_1_0_1"/>
<evidence type="ECO:0000259" key="1">
    <source>
        <dbReference type="Pfam" id="PF13847"/>
    </source>
</evidence>
<dbReference type="EMBL" id="CH476617">
    <property type="protein sequence ID" value="EEP80227.1"/>
    <property type="molecule type" value="Genomic_DNA"/>
</dbReference>
<dbReference type="AlphaFoldDB" id="C4JRI0"/>
<dbReference type="OrthoDB" id="10017101at2759"/>
<reference evidence="3" key="1">
    <citation type="journal article" date="2009" name="Genome Res.">
        <title>Comparative genomic analyses of the human fungal pathogens Coccidioides and their relatives.</title>
        <authorList>
            <person name="Sharpton T.J."/>
            <person name="Stajich J.E."/>
            <person name="Rounsley S.D."/>
            <person name="Gardner M.J."/>
            <person name="Wortman J.R."/>
            <person name="Jordar V.S."/>
            <person name="Maiti R."/>
            <person name="Kodira C.D."/>
            <person name="Neafsey D.E."/>
            <person name="Zeng Q."/>
            <person name="Hung C.-Y."/>
            <person name="McMahan C."/>
            <person name="Muszewska A."/>
            <person name="Grynberg M."/>
            <person name="Mandel M.A."/>
            <person name="Kellner E.M."/>
            <person name="Barker B.M."/>
            <person name="Galgiani J.N."/>
            <person name="Orbach M.J."/>
            <person name="Kirkland T.N."/>
            <person name="Cole G.T."/>
            <person name="Henn M.R."/>
            <person name="Birren B.W."/>
            <person name="Taylor J.W."/>
        </authorList>
    </citation>
    <scope>NUCLEOTIDE SEQUENCE [LARGE SCALE GENOMIC DNA]</scope>
    <source>
        <strain evidence="3">UAMH 1704</strain>
    </source>
</reference>
<sequence>MAESAVRKQVYTTDHSSAVLRTHSWRTLANSAAYVIPHLRPGMTVLDVGCGPGSLTVDLAKRVAPEGGKVVGIDYVADPLDSARQNAVDQEVTNVEFKVGDIHALEFPDESFDLVHAHQVLQHIADPVQGLREMRRVTKRGGIVALRESAAMSWYPESEGISAWWNLFQRMGKEKGGNLEPGRYVHVWAQEAGFERDSITCSAGSWCFASREEREYIGGTFAERMLSSGFATAAVEGGFATEEELAKISASWRAFVNDDNGWLGILHGELICRK</sequence>
<evidence type="ECO:0000313" key="3">
    <source>
        <dbReference type="Proteomes" id="UP000002058"/>
    </source>
</evidence>
<name>C4JRI0_UNCRE</name>
<dbReference type="Pfam" id="PF13847">
    <property type="entry name" value="Methyltransf_31"/>
    <property type="match status" value="1"/>
</dbReference>
<protein>
    <recommendedName>
        <fullName evidence="1">Methyltransferase domain-containing protein</fullName>
    </recommendedName>
</protein>
<evidence type="ECO:0000313" key="2">
    <source>
        <dbReference type="EMBL" id="EEP80227.1"/>
    </source>
</evidence>